<evidence type="ECO:0000259" key="2">
    <source>
        <dbReference type="Pfam" id="PF13439"/>
    </source>
</evidence>
<dbReference type="InterPro" id="IPR028098">
    <property type="entry name" value="Glyco_trans_4-like_N"/>
</dbReference>
<dbReference type="InterPro" id="IPR001296">
    <property type="entry name" value="Glyco_trans_1"/>
</dbReference>
<keyword evidence="3" id="KW-0808">Transferase</keyword>
<name>A0A4P8WG21_9EURY</name>
<dbReference type="Gene3D" id="3.40.50.2000">
    <property type="entry name" value="Glycogen Phosphorylase B"/>
    <property type="match status" value="2"/>
</dbReference>
<dbReference type="CDD" id="cd03801">
    <property type="entry name" value="GT4_PimA-like"/>
    <property type="match status" value="1"/>
</dbReference>
<dbReference type="AlphaFoldDB" id="A0A4P8WG21"/>
<dbReference type="KEGG" id="nvr:FEJ81_06460"/>
<proteinExistence type="predicted"/>
<dbReference type="Proteomes" id="UP000302218">
    <property type="component" value="Chromosome"/>
</dbReference>
<dbReference type="PANTHER" id="PTHR12526">
    <property type="entry name" value="GLYCOSYLTRANSFERASE"/>
    <property type="match status" value="1"/>
</dbReference>
<feature type="domain" description="Glycosyl transferase family 1" evidence="1">
    <location>
        <begin position="200"/>
        <end position="362"/>
    </location>
</feature>
<dbReference type="GO" id="GO:0016757">
    <property type="term" value="F:glycosyltransferase activity"/>
    <property type="evidence" value="ECO:0007669"/>
    <property type="project" value="InterPro"/>
</dbReference>
<feature type="domain" description="Glycosyltransferase subfamily 4-like N-terminal" evidence="2">
    <location>
        <begin position="16"/>
        <end position="188"/>
    </location>
</feature>
<gene>
    <name evidence="3" type="ORF">FEJ81_06460</name>
</gene>
<evidence type="ECO:0000313" key="4">
    <source>
        <dbReference type="Proteomes" id="UP000302218"/>
    </source>
</evidence>
<evidence type="ECO:0000259" key="1">
    <source>
        <dbReference type="Pfam" id="PF00534"/>
    </source>
</evidence>
<evidence type="ECO:0000313" key="3">
    <source>
        <dbReference type="EMBL" id="QCS42015.1"/>
    </source>
</evidence>
<sequence length="386" mass="43413">MHITIVMLVDISGESGQNLYSRQIANALSRIDGVQLTIICPTPSNDPPEVLSSDNVTPEYITEKRRRDPAWHISAQPEILRKLRKIQKNNNIDGIVCSLKVSLLTPPFYSYSNDIPQILLVEGLMEKTISRMSPFIGASLLARIIATINAKNSTYTFAAYEEAKEWIQSRGNIADDSIEIFHHGVDTNQFSPVPRSAARERIHEPIDDEDFVITFVGSFKQYHCLEPLLEAIDRLDEDVKLLLVGDGPMLDKTKSLAHDLNIDSYFPGFIDHNQVNIYISASDLAYGVIDPDHWGSPMKVFEYLSCGVPVIATKSTELEFIGTHDLGELINDSSPDSIRSAIEVLIDLPIEERNQMGNRGREYSIENRTWDTLAENIVKKIGEYHD</sequence>
<dbReference type="Pfam" id="PF13439">
    <property type="entry name" value="Glyco_transf_4"/>
    <property type="match status" value="1"/>
</dbReference>
<accession>A0A4P8WG21</accession>
<protein>
    <submittedName>
        <fullName evidence="3">Glycosyltransferase family 4 protein</fullName>
    </submittedName>
</protein>
<dbReference type="SUPFAM" id="SSF53756">
    <property type="entry name" value="UDP-Glycosyltransferase/glycogen phosphorylase"/>
    <property type="match status" value="1"/>
</dbReference>
<organism evidence="3 4">
    <name type="scientific">Natrinema versiforme</name>
    <dbReference type="NCBI Taxonomy" id="88724"/>
    <lineage>
        <taxon>Archaea</taxon>
        <taxon>Methanobacteriati</taxon>
        <taxon>Methanobacteriota</taxon>
        <taxon>Stenosarchaea group</taxon>
        <taxon>Halobacteria</taxon>
        <taxon>Halobacteriales</taxon>
        <taxon>Natrialbaceae</taxon>
        <taxon>Natrinema</taxon>
    </lineage>
</organism>
<dbReference type="Pfam" id="PF00534">
    <property type="entry name" value="Glycos_transf_1"/>
    <property type="match status" value="1"/>
</dbReference>
<dbReference type="EMBL" id="CP040330">
    <property type="protein sequence ID" value="QCS42015.1"/>
    <property type="molecule type" value="Genomic_DNA"/>
</dbReference>
<reference evidence="4" key="1">
    <citation type="submission" date="2019-05" db="EMBL/GenBank/DDBJ databases">
        <title>Genome sequence and methylation pattern of the halophilic Archaeon Natrinema versiforme BOL5-4.</title>
        <authorList>
            <person name="DasSarma P."/>
            <person name="Anton B.P."/>
            <person name="DasSarma S.L."/>
            <person name="Martinez F.L."/>
            <person name="Guzman D."/>
            <person name="Roberts R.J."/>
            <person name="DasSarma S."/>
        </authorList>
    </citation>
    <scope>NUCLEOTIDE SEQUENCE [LARGE SCALE GENOMIC DNA]</scope>
    <source>
        <strain evidence="4">BOL5-4</strain>
    </source>
</reference>